<evidence type="ECO:0000313" key="2">
    <source>
        <dbReference type="Proteomes" id="UP000807306"/>
    </source>
</evidence>
<dbReference type="EMBL" id="MU157826">
    <property type="protein sequence ID" value="KAF9534433.1"/>
    <property type="molecule type" value="Genomic_DNA"/>
</dbReference>
<dbReference type="AlphaFoldDB" id="A0A9P6ETA9"/>
<dbReference type="OrthoDB" id="10008801at2759"/>
<dbReference type="Proteomes" id="UP000807306">
    <property type="component" value="Unassembled WGS sequence"/>
</dbReference>
<accession>A0A9P6ETA9</accession>
<protein>
    <submittedName>
        <fullName evidence="1">Uncharacterized protein</fullName>
    </submittedName>
</protein>
<keyword evidence="2" id="KW-1185">Reference proteome</keyword>
<evidence type="ECO:0000313" key="1">
    <source>
        <dbReference type="EMBL" id="KAF9534433.1"/>
    </source>
</evidence>
<gene>
    <name evidence="1" type="ORF">CPB83DRAFT_902355</name>
</gene>
<comment type="caution">
    <text evidence="1">The sequence shown here is derived from an EMBL/GenBank/DDBJ whole genome shotgun (WGS) entry which is preliminary data.</text>
</comment>
<organism evidence="1 2">
    <name type="scientific">Crepidotus variabilis</name>
    <dbReference type="NCBI Taxonomy" id="179855"/>
    <lineage>
        <taxon>Eukaryota</taxon>
        <taxon>Fungi</taxon>
        <taxon>Dikarya</taxon>
        <taxon>Basidiomycota</taxon>
        <taxon>Agaricomycotina</taxon>
        <taxon>Agaricomycetes</taxon>
        <taxon>Agaricomycetidae</taxon>
        <taxon>Agaricales</taxon>
        <taxon>Agaricineae</taxon>
        <taxon>Crepidotaceae</taxon>
        <taxon>Crepidotus</taxon>
    </lineage>
</organism>
<sequence>MLSIRMLAQVYRRLPRQAQPPLATRFLSLSTPRRAFEFPNLGGDAAKAVQDSPVFKKIAQHSAALEAMQKFAGVMQKLEAGKQPGPLQMMKLVANSEFREASKTMAEEFKKAGVDLTSPDVVEEMKSIAKLFAPKGS</sequence>
<reference evidence="1" key="1">
    <citation type="submission" date="2020-11" db="EMBL/GenBank/DDBJ databases">
        <authorList>
            <consortium name="DOE Joint Genome Institute"/>
            <person name="Ahrendt S."/>
            <person name="Riley R."/>
            <person name="Andreopoulos W."/>
            <person name="Labutti K."/>
            <person name="Pangilinan J."/>
            <person name="Ruiz-Duenas F.J."/>
            <person name="Barrasa J.M."/>
            <person name="Sanchez-Garcia M."/>
            <person name="Camarero S."/>
            <person name="Miyauchi S."/>
            <person name="Serrano A."/>
            <person name="Linde D."/>
            <person name="Babiker R."/>
            <person name="Drula E."/>
            <person name="Ayuso-Fernandez I."/>
            <person name="Pacheco R."/>
            <person name="Padilla G."/>
            <person name="Ferreira P."/>
            <person name="Barriuso J."/>
            <person name="Kellner H."/>
            <person name="Castanera R."/>
            <person name="Alfaro M."/>
            <person name="Ramirez L."/>
            <person name="Pisabarro A.G."/>
            <person name="Kuo A."/>
            <person name="Tritt A."/>
            <person name="Lipzen A."/>
            <person name="He G."/>
            <person name="Yan M."/>
            <person name="Ng V."/>
            <person name="Cullen D."/>
            <person name="Martin F."/>
            <person name="Rosso M.-N."/>
            <person name="Henrissat B."/>
            <person name="Hibbett D."/>
            <person name="Martinez A.T."/>
            <person name="Grigoriev I.V."/>
        </authorList>
    </citation>
    <scope>NUCLEOTIDE SEQUENCE</scope>
    <source>
        <strain evidence="1">CBS 506.95</strain>
    </source>
</reference>
<name>A0A9P6ETA9_9AGAR</name>
<proteinExistence type="predicted"/>